<evidence type="ECO:0000256" key="1">
    <source>
        <dbReference type="ARBA" id="ARBA00023172"/>
    </source>
</evidence>
<dbReference type="Pfam" id="PF00589">
    <property type="entry name" value="Phage_integrase"/>
    <property type="match status" value="1"/>
</dbReference>
<accession>X1LG81</accession>
<evidence type="ECO:0000259" key="2">
    <source>
        <dbReference type="Pfam" id="PF00589"/>
    </source>
</evidence>
<dbReference type="GO" id="GO:0006310">
    <property type="term" value="P:DNA recombination"/>
    <property type="evidence" value="ECO:0007669"/>
    <property type="project" value="UniProtKB-KW"/>
</dbReference>
<dbReference type="InterPro" id="IPR013762">
    <property type="entry name" value="Integrase-like_cat_sf"/>
</dbReference>
<dbReference type="GO" id="GO:0015074">
    <property type="term" value="P:DNA integration"/>
    <property type="evidence" value="ECO:0007669"/>
    <property type="project" value="InterPro"/>
</dbReference>
<dbReference type="InterPro" id="IPR011010">
    <property type="entry name" value="DNA_brk_join_enz"/>
</dbReference>
<dbReference type="EMBL" id="BARV01008535">
    <property type="protein sequence ID" value="GAI04861.1"/>
    <property type="molecule type" value="Genomic_DNA"/>
</dbReference>
<evidence type="ECO:0000313" key="3">
    <source>
        <dbReference type="EMBL" id="GAI04861.1"/>
    </source>
</evidence>
<dbReference type="InterPro" id="IPR002104">
    <property type="entry name" value="Integrase_catalytic"/>
</dbReference>
<organism evidence="3">
    <name type="scientific">marine sediment metagenome</name>
    <dbReference type="NCBI Taxonomy" id="412755"/>
    <lineage>
        <taxon>unclassified sequences</taxon>
        <taxon>metagenomes</taxon>
        <taxon>ecological metagenomes</taxon>
    </lineage>
</organism>
<dbReference type="GO" id="GO:0003677">
    <property type="term" value="F:DNA binding"/>
    <property type="evidence" value="ECO:0007669"/>
    <property type="project" value="InterPro"/>
</dbReference>
<reference evidence="3" key="1">
    <citation type="journal article" date="2014" name="Front. Microbiol.">
        <title>High frequency of phylogenetically diverse reductive dehalogenase-homologous genes in deep subseafloor sedimentary metagenomes.</title>
        <authorList>
            <person name="Kawai M."/>
            <person name="Futagami T."/>
            <person name="Toyoda A."/>
            <person name="Takaki Y."/>
            <person name="Nishi S."/>
            <person name="Hori S."/>
            <person name="Arai W."/>
            <person name="Tsubouchi T."/>
            <person name="Morono Y."/>
            <person name="Uchiyama I."/>
            <person name="Ito T."/>
            <person name="Fujiyama A."/>
            <person name="Inagaki F."/>
            <person name="Takami H."/>
        </authorList>
    </citation>
    <scope>NUCLEOTIDE SEQUENCE</scope>
    <source>
        <strain evidence="3">Expedition CK06-06</strain>
    </source>
</reference>
<dbReference type="SUPFAM" id="SSF56349">
    <property type="entry name" value="DNA breaking-rejoining enzymes"/>
    <property type="match status" value="1"/>
</dbReference>
<comment type="caution">
    <text evidence="3">The sequence shown here is derived from an EMBL/GenBank/DDBJ whole genome shotgun (WGS) entry which is preliminary data.</text>
</comment>
<protein>
    <recommendedName>
        <fullName evidence="2">Tyr recombinase domain-containing protein</fullName>
    </recommendedName>
</protein>
<sequence>HLVKSGLSTRVVQSLGGWESIAMVERYTKSLTFYDALQVYRAECQSGGQS</sequence>
<name>X1LG81_9ZZZZ</name>
<feature type="non-terminal residue" evidence="3">
    <location>
        <position position="1"/>
    </location>
</feature>
<dbReference type="AlphaFoldDB" id="X1LG81"/>
<keyword evidence="1" id="KW-0233">DNA recombination</keyword>
<dbReference type="Gene3D" id="1.10.443.10">
    <property type="entry name" value="Intergrase catalytic core"/>
    <property type="match status" value="1"/>
</dbReference>
<proteinExistence type="predicted"/>
<feature type="domain" description="Tyr recombinase" evidence="2">
    <location>
        <begin position="1"/>
        <end position="30"/>
    </location>
</feature>
<gene>
    <name evidence="3" type="ORF">S06H3_17132</name>
</gene>